<proteinExistence type="predicted"/>
<keyword evidence="1" id="KW-0812">Transmembrane</keyword>
<dbReference type="AlphaFoldDB" id="A0A1X0NWU3"/>
<reference evidence="2 3" key="1">
    <citation type="submission" date="2017-03" db="EMBL/GenBank/DDBJ databases">
        <title>An alternative strategy for trypanosome survival in the mammalian bloodstream revealed through genome and transcriptome analysis of the ubiquitous bovine parasite Trypanosoma (Megatrypanum) theileri.</title>
        <authorList>
            <person name="Kelly S."/>
            <person name="Ivens A."/>
            <person name="Mott A."/>
            <person name="O'Neill E."/>
            <person name="Emms D."/>
            <person name="Macleod O."/>
            <person name="Voorheis P."/>
            <person name="Matthews J."/>
            <person name="Matthews K."/>
            <person name="Carrington M."/>
        </authorList>
    </citation>
    <scope>NUCLEOTIDE SEQUENCE [LARGE SCALE GENOMIC DNA]</scope>
    <source>
        <strain evidence="2">Edinburgh</strain>
    </source>
</reference>
<protein>
    <recommendedName>
        <fullName evidence="4">Transmembrane protein</fullName>
    </recommendedName>
</protein>
<evidence type="ECO:0008006" key="4">
    <source>
        <dbReference type="Google" id="ProtNLM"/>
    </source>
</evidence>
<comment type="caution">
    <text evidence="2">The sequence shown here is derived from an EMBL/GenBank/DDBJ whole genome shotgun (WGS) entry which is preliminary data.</text>
</comment>
<dbReference type="Proteomes" id="UP000192257">
    <property type="component" value="Unassembled WGS sequence"/>
</dbReference>
<keyword evidence="1" id="KW-1133">Transmembrane helix</keyword>
<accession>A0A1X0NWU3</accession>
<dbReference type="EMBL" id="NBCO01000013">
    <property type="protein sequence ID" value="ORC89165.1"/>
    <property type="molecule type" value="Genomic_DNA"/>
</dbReference>
<evidence type="ECO:0000256" key="1">
    <source>
        <dbReference type="SAM" id="Phobius"/>
    </source>
</evidence>
<name>A0A1X0NWU3_9TRYP</name>
<dbReference type="OrthoDB" id="275942at2759"/>
<keyword evidence="3" id="KW-1185">Reference proteome</keyword>
<organism evidence="2 3">
    <name type="scientific">Trypanosoma theileri</name>
    <dbReference type="NCBI Taxonomy" id="67003"/>
    <lineage>
        <taxon>Eukaryota</taxon>
        <taxon>Discoba</taxon>
        <taxon>Euglenozoa</taxon>
        <taxon>Kinetoplastea</taxon>
        <taxon>Metakinetoplastina</taxon>
        <taxon>Trypanosomatida</taxon>
        <taxon>Trypanosomatidae</taxon>
        <taxon>Trypanosoma</taxon>
    </lineage>
</organism>
<evidence type="ECO:0000313" key="3">
    <source>
        <dbReference type="Proteomes" id="UP000192257"/>
    </source>
</evidence>
<dbReference type="RefSeq" id="XP_028883231.1">
    <property type="nucleotide sequence ID" value="XM_029025385.1"/>
</dbReference>
<evidence type="ECO:0000313" key="2">
    <source>
        <dbReference type="EMBL" id="ORC89165.1"/>
    </source>
</evidence>
<dbReference type="GeneID" id="39985165"/>
<keyword evidence="1" id="KW-0472">Membrane</keyword>
<feature type="transmembrane region" description="Helical" evidence="1">
    <location>
        <begin position="46"/>
        <end position="70"/>
    </location>
</feature>
<gene>
    <name evidence="2" type="ORF">TM35_000131690</name>
</gene>
<sequence length="149" mass="17566">MAYASPAQVKWATFLFWRFLDPAFRTHFKYYRRKIAVDRYLERKGILANIVIGVTFGLTLYFTVVSTFLLPAPVVSEYTMEENAKEILRVMKCDTTKELPAFLLMRAKRDIIGKLHVAADRAEVKRQRDEVEKLRRFLQEQQQEQSQSQ</sequence>
<dbReference type="VEuPathDB" id="TriTrypDB:TM35_000131690"/>